<name>A0A2S9EVL6_9PSED</name>
<reference evidence="3 4" key="1">
    <citation type="submission" date="2017-09" db="EMBL/GenBank/DDBJ databases">
        <title>Genomic, metabolic, and phenotypic characteristics of bacterial isolates from the natural microbiome of the model nematode Caenorhabditis elegans.</title>
        <authorList>
            <person name="Zimmermann J."/>
            <person name="Obeng N."/>
            <person name="Yang W."/>
            <person name="Obeng O."/>
            <person name="Kissoyan K."/>
            <person name="Pees B."/>
            <person name="Dirksen P."/>
            <person name="Hoppner M."/>
            <person name="Franke A."/>
            <person name="Rosenstiel P."/>
            <person name="Leippe M."/>
            <person name="Dierking K."/>
            <person name="Kaleta C."/>
            <person name="Schulenburg H."/>
        </authorList>
    </citation>
    <scope>NUCLEOTIDE SEQUENCE [LARGE SCALE GENOMIC DNA]</scope>
    <source>
        <strain evidence="3 4">MYb117</strain>
    </source>
</reference>
<evidence type="ECO:0000256" key="1">
    <source>
        <dbReference type="ARBA" id="ARBA00006226"/>
    </source>
</evidence>
<accession>A0A2S9EVL6</accession>
<dbReference type="NCBIfam" id="TIGR02385">
    <property type="entry name" value="RelE_StbE"/>
    <property type="match status" value="1"/>
</dbReference>
<dbReference type="RefSeq" id="WP_105696037.1">
    <property type="nucleotide sequence ID" value="NZ_CP159260.1"/>
</dbReference>
<evidence type="ECO:0000313" key="3">
    <source>
        <dbReference type="EMBL" id="PRC20428.1"/>
    </source>
</evidence>
<dbReference type="Proteomes" id="UP000238045">
    <property type="component" value="Unassembled WGS sequence"/>
</dbReference>
<dbReference type="InterPro" id="IPR007712">
    <property type="entry name" value="RelE/ParE_toxin"/>
</dbReference>
<dbReference type="InterPro" id="IPR051803">
    <property type="entry name" value="TA_system_RelE-like_toxin"/>
</dbReference>
<evidence type="ECO:0000256" key="2">
    <source>
        <dbReference type="ARBA" id="ARBA00022649"/>
    </source>
</evidence>
<dbReference type="Pfam" id="PF05016">
    <property type="entry name" value="ParE_toxin"/>
    <property type="match status" value="1"/>
</dbReference>
<proteinExistence type="inferred from homology"/>
<dbReference type="EMBL" id="PCQL01000006">
    <property type="protein sequence ID" value="PRC20428.1"/>
    <property type="molecule type" value="Genomic_DNA"/>
</dbReference>
<dbReference type="PANTHER" id="PTHR33755:SF7">
    <property type="entry name" value="TOXIN MODULE OF TOXIN-ANTITOXIN SYSTEM RELE_STBE FAMILY"/>
    <property type="match status" value="1"/>
</dbReference>
<sequence>MLIEWAPAARVQLRQITDYLSDRNPVAALELNRAIEASVLALSRRPHLYRPGRVIGTREMVVHPNYLVVYQVTDNIRVLSVVHARQRYPK</sequence>
<gene>
    <name evidence="3" type="ORF">CQZ99_07185</name>
</gene>
<comment type="similarity">
    <text evidence="1">Belongs to the RelE toxin family.</text>
</comment>
<dbReference type="PANTHER" id="PTHR33755">
    <property type="entry name" value="TOXIN PARE1-RELATED"/>
    <property type="match status" value="1"/>
</dbReference>
<keyword evidence="2" id="KW-1277">Toxin-antitoxin system</keyword>
<organism evidence="3 4">
    <name type="scientific">Pseudomonas poae</name>
    <dbReference type="NCBI Taxonomy" id="200451"/>
    <lineage>
        <taxon>Bacteria</taxon>
        <taxon>Pseudomonadati</taxon>
        <taxon>Pseudomonadota</taxon>
        <taxon>Gammaproteobacteria</taxon>
        <taxon>Pseudomonadales</taxon>
        <taxon>Pseudomonadaceae</taxon>
        <taxon>Pseudomonas</taxon>
    </lineage>
</organism>
<dbReference type="Gene3D" id="3.30.2310.20">
    <property type="entry name" value="RelE-like"/>
    <property type="match status" value="1"/>
</dbReference>
<evidence type="ECO:0000313" key="4">
    <source>
        <dbReference type="Proteomes" id="UP000238045"/>
    </source>
</evidence>
<dbReference type="InterPro" id="IPR035093">
    <property type="entry name" value="RelE/ParE_toxin_dom_sf"/>
</dbReference>
<dbReference type="AlphaFoldDB" id="A0A2S9EVL6"/>
<comment type="caution">
    <text evidence="3">The sequence shown here is derived from an EMBL/GenBank/DDBJ whole genome shotgun (WGS) entry which is preliminary data.</text>
</comment>
<keyword evidence="4" id="KW-1185">Reference proteome</keyword>
<protein>
    <submittedName>
        <fullName evidence="3">Type II toxin-antitoxin system mRNA interferase toxin, RelE/StbE family</fullName>
    </submittedName>
</protein>